<feature type="transmembrane region" description="Helical" evidence="1">
    <location>
        <begin position="213"/>
        <end position="233"/>
    </location>
</feature>
<organism evidence="3 4">
    <name type="scientific">Devosia yakushimensis</name>
    <dbReference type="NCBI Taxonomy" id="470028"/>
    <lineage>
        <taxon>Bacteria</taxon>
        <taxon>Pseudomonadati</taxon>
        <taxon>Pseudomonadota</taxon>
        <taxon>Alphaproteobacteria</taxon>
        <taxon>Hyphomicrobiales</taxon>
        <taxon>Devosiaceae</taxon>
        <taxon>Devosia</taxon>
    </lineage>
</organism>
<dbReference type="RefSeq" id="WP_284390696.1">
    <property type="nucleotide sequence ID" value="NZ_BSNG01000001.1"/>
</dbReference>
<accession>A0ABQ5UDS9</accession>
<proteinExistence type="predicted"/>
<feature type="transmembrane region" description="Helical" evidence="1">
    <location>
        <begin position="188"/>
        <end position="207"/>
    </location>
</feature>
<comment type="caution">
    <text evidence="3">The sequence shown here is derived from an EMBL/GenBank/DDBJ whole genome shotgun (WGS) entry which is preliminary data.</text>
</comment>
<dbReference type="Gene3D" id="1.10.3730.20">
    <property type="match status" value="1"/>
</dbReference>
<feature type="transmembrane region" description="Helical" evidence="1">
    <location>
        <begin position="106"/>
        <end position="124"/>
    </location>
</feature>
<feature type="domain" description="EamA" evidence="2">
    <location>
        <begin position="14"/>
        <end position="147"/>
    </location>
</feature>
<protein>
    <recommendedName>
        <fullName evidence="2">EamA domain-containing protein</fullName>
    </recommendedName>
</protein>
<evidence type="ECO:0000313" key="3">
    <source>
        <dbReference type="EMBL" id="GLQ10245.1"/>
    </source>
</evidence>
<dbReference type="PANTHER" id="PTHR22911">
    <property type="entry name" value="ACYL-MALONYL CONDENSING ENZYME-RELATED"/>
    <property type="match status" value="1"/>
</dbReference>
<evidence type="ECO:0000259" key="2">
    <source>
        <dbReference type="Pfam" id="PF00892"/>
    </source>
</evidence>
<dbReference type="InterPro" id="IPR000620">
    <property type="entry name" value="EamA_dom"/>
</dbReference>
<keyword evidence="1" id="KW-0812">Transmembrane</keyword>
<dbReference type="SUPFAM" id="SSF103481">
    <property type="entry name" value="Multidrug resistance efflux transporter EmrE"/>
    <property type="match status" value="2"/>
</dbReference>
<feature type="domain" description="EamA" evidence="2">
    <location>
        <begin position="158"/>
        <end position="282"/>
    </location>
</feature>
<gene>
    <name evidence="3" type="ORF">GCM10007913_21770</name>
</gene>
<keyword evidence="1" id="KW-0472">Membrane</keyword>
<dbReference type="PANTHER" id="PTHR22911:SF103">
    <property type="entry name" value="BLR2811 PROTEIN"/>
    <property type="match status" value="1"/>
</dbReference>
<dbReference type="Pfam" id="PF00892">
    <property type="entry name" value="EamA"/>
    <property type="match status" value="2"/>
</dbReference>
<feature type="transmembrane region" description="Helical" evidence="1">
    <location>
        <begin position="157"/>
        <end position="176"/>
    </location>
</feature>
<evidence type="ECO:0000313" key="4">
    <source>
        <dbReference type="Proteomes" id="UP001161406"/>
    </source>
</evidence>
<feature type="transmembrane region" description="Helical" evidence="1">
    <location>
        <begin position="80"/>
        <end position="100"/>
    </location>
</feature>
<dbReference type="Proteomes" id="UP001161406">
    <property type="component" value="Unassembled WGS sequence"/>
</dbReference>
<feature type="transmembrane region" description="Helical" evidence="1">
    <location>
        <begin position="12"/>
        <end position="29"/>
    </location>
</feature>
<name>A0ABQ5UDS9_9HYPH</name>
<evidence type="ECO:0000256" key="1">
    <source>
        <dbReference type="SAM" id="Phobius"/>
    </source>
</evidence>
<dbReference type="EMBL" id="BSNG01000001">
    <property type="protein sequence ID" value="GLQ10245.1"/>
    <property type="molecule type" value="Genomic_DNA"/>
</dbReference>
<feature type="transmembrane region" description="Helical" evidence="1">
    <location>
        <begin position="245"/>
        <end position="264"/>
    </location>
</feature>
<dbReference type="InterPro" id="IPR037185">
    <property type="entry name" value="EmrE-like"/>
</dbReference>
<feature type="transmembrane region" description="Helical" evidence="1">
    <location>
        <begin position="35"/>
        <end position="59"/>
    </location>
</feature>
<feature type="transmembrane region" description="Helical" evidence="1">
    <location>
        <begin position="133"/>
        <end position="151"/>
    </location>
</feature>
<reference evidence="3" key="1">
    <citation type="journal article" date="2014" name="Int. J. Syst. Evol. Microbiol.">
        <title>Complete genome of a new Firmicutes species belonging to the dominant human colonic microbiota ('Ruminococcus bicirculans') reveals two chromosomes and a selective capacity to utilize plant glucans.</title>
        <authorList>
            <consortium name="NISC Comparative Sequencing Program"/>
            <person name="Wegmann U."/>
            <person name="Louis P."/>
            <person name="Goesmann A."/>
            <person name="Henrissat B."/>
            <person name="Duncan S.H."/>
            <person name="Flint H.J."/>
        </authorList>
    </citation>
    <scope>NUCLEOTIDE SEQUENCE</scope>
    <source>
        <strain evidence="3">NBRC 103855</strain>
    </source>
</reference>
<keyword evidence="4" id="KW-1185">Reference proteome</keyword>
<sequence length="304" mass="33535">MSTTIAPIEERRLLGIGLVLCAYFLFTCLDSSAKWLGLVGLPALQIMFARYVIHLGIVSAINLPRQGADLWRTRNLKIEILRSGALIGSTLCNFTAVRYLPLTVTGAITFTTPLIICVLSVFLLREQVGWRRWTAIVVGFVGVLIIVRPGSDTFHPATLLSLAGAVSYGLYALLTRKLAGVDSVATQQFYGAVLPTIALLPFAFVVWQWPDGLLQWLVLIGTGVIGFTSHQFITMAHRFAPASTLAPFAYVQIVFIAIISWLIFQQPPDLWFYLGAPVVILSGFYLWLRERQLAKPLTPVAEEG</sequence>
<feature type="transmembrane region" description="Helical" evidence="1">
    <location>
        <begin position="270"/>
        <end position="288"/>
    </location>
</feature>
<keyword evidence="1" id="KW-1133">Transmembrane helix</keyword>
<reference evidence="3" key="2">
    <citation type="submission" date="2023-01" db="EMBL/GenBank/DDBJ databases">
        <title>Draft genome sequence of Devosia yakushimensis strain NBRC 103855.</title>
        <authorList>
            <person name="Sun Q."/>
            <person name="Mori K."/>
        </authorList>
    </citation>
    <scope>NUCLEOTIDE SEQUENCE</scope>
    <source>
        <strain evidence="3">NBRC 103855</strain>
    </source>
</reference>